<accession>A0A1I0Z786</accession>
<evidence type="ECO:0000256" key="1">
    <source>
        <dbReference type="SAM" id="MobiDB-lite"/>
    </source>
</evidence>
<protein>
    <submittedName>
        <fullName evidence="2">Fe-S cluster assembly iron-binding protein IscA</fullName>
    </submittedName>
</protein>
<dbReference type="SUPFAM" id="SSF89360">
    <property type="entry name" value="HesB-like domain"/>
    <property type="match status" value="1"/>
</dbReference>
<dbReference type="AlphaFoldDB" id="A0A1I0Z786"/>
<gene>
    <name evidence="2" type="ORF">SAMN05421867_11012</name>
</gene>
<name>A0A1I0Z786_9CELL</name>
<dbReference type="InterPro" id="IPR035903">
    <property type="entry name" value="HesB-like_dom_sf"/>
</dbReference>
<dbReference type="STRING" id="988821.SAMN05421867_11012"/>
<reference evidence="2 3" key="1">
    <citation type="submission" date="2016-10" db="EMBL/GenBank/DDBJ databases">
        <authorList>
            <person name="de Groot N.N."/>
        </authorList>
    </citation>
    <scope>NUCLEOTIDE SEQUENCE [LARGE SCALE GENOMIC DNA]</scope>
    <source>
        <strain evidence="2 3">CGMCC 4.6945</strain>
    </source>
</reference>
<evidence type="ECO:0000313" key="3">
    <source>
        <dbReference type="Proteomes" id="UP000199012"/>
    </source>
</evidence>
<dbReference type="OrthoDB" id="4868950at2"/>
<evidence type="ECO:0000313" key="2">
    <source>
        <dbReference type="EMBL" id="SFB21464.1"/>
    </source>
</evidence>
<feature type="region of interest" description="Disordered" evidence="1">
    <location>
        <begin position="1"/>
        <end position="27"/>
    </location>
</feature>
<dbReference type="Proteomes" id="UP000199012">
    <property type="component" value="Unassembled WGS sequence"/>
</dbReference>
<dbReference type="EMBL" id="FOKA01000010">
    <property type="protein sequence ID" value="SFB21464.1"/>
    <property type="molecule type" value="Genomic_DNA"/>
</dbReference>
<dbReference type="Gene3D" id="2.60.300.12">
    <property type="entry name" value="HesB-like domain"/>
    <property type="match status" value="1"/>
</dbReference>
<dbReference type="RefSeq" id="WP_090033278.1">
    <property type="nucleotide sequence ID" value="NZ_BONM01000011.1"/>
</dbReference>
<proteinExistence type="predicted"/>
<keyword evidence="3" id="KW-1185">Reference proteome</keyword>
<sequence>MLTLTDNARTAVRDLTQSAGLPSSGGLRIAESDAGTGAFELALVPEAVPGDDVVGDAEATVFLSPVSSETLADLQLDTDPAAGGAGFVLAPQA</sequence>
<organism evidence="2 3">
    <name type="scientific">Cellulomonas marina</name>
    <dbReference type="NCBI Taxonomy" id="988821"/>
    <lineage>
        <taxon>Bacteria</taxon>
        <taxon>Bacillati</taxon>
        <taxon>Actinomycetota</taxon>
        <taxon>Actinomycetes</taxon>
        <taxon>Micrococcales</taxon>
        <taxon>Cellulomonadaceae</taxon>
        <taxon>Cellulomonas</taxon>
    </lineage>
</organism>